<comment type="caution">
    <text evidence="5">The sequence shown here is derived from an EMBL/GenBank/DDBJ whole genome shotgun (WGS) entry which is preliminary data.</text>
</comment>
<evidence type="ECO:0000259" key="4">
    <source>
        <dbReference type="Pfam" id="PF25954"/>
    </source>
</evidence>
<feature type="domain" description="CusB-like beta-barrel" evidence="4">
    <location>
        <begin position="228"/>
        <end position="299"/>
    </location>
</feature>
<dbReference type="Gene3D" id="2.40.420.20">
    <property type="match status" value="1"/>
</dbReference>
<feature type="compositionally biased region" description="Gly residues" evidence="2">
    <location>
        <begin position="52"/>
        <end position="66"/>
    </location>
</feature>
<dbReference type="FunFam" id="2.40.30.170:FF:000010">
    <property type="entry name" value="Efflux RND transporter periplasmic adaptor subunit"/>
    <property type="match status" value="1"/>
</dbReference>
<evidence type="ECO:0000313" key="6">
    <source>
        <dbReference type="Proteomes" id="UP000295131"/>
    </source>
</evidence>
<reference evidence="5 6" key="1">
    <citation type="journal article" date="2013" name="Int. J. Syst. Evol. Microbiol.">
        <title>Hoeflea suaedae sp. nov., an endophytic bacterium isolated from the root of the halophyte Suaeda maritima.</title>
        <authorList>
            <person name="Chung E.J."/>
            <person name="Park J.A."/>
            <person name="Pramanik P."/>
            <person name="Bibi F."/>
            <person name="Jeon C.O."/>
            <person name="Chung Y.R."/>
        </authorList>
    </citation>
    <scope>NUCLEOTIDE SEQUENCE [LARGE SCALE GENOMIC DNA]</scope>
    <source>
        <strain evidence="5 6">YC6898</strain>
    </source>
</reference>
<proteinExistence type="inferred from homology"/>
<dbReference type="Gene3D" id="2.40.50.100">
    <property type="match status" value="1"/>
</dbReference>
<keyword evidence="6" id="KW-1185">Reference proteome</keyword>
<feature type="domain" description="Multidrug resistance protein MdtA-like barrel-sandwich hybrid" evidence="3">
    <location>
        <begin position="93"/>
        <end position="214"/>
    </location>
</feature>
<dbReference type="RefSeq" id="WP_133283340.1">
    <property type="nucleotide sequence ID" value="NZ_SMSI01000001.1"/>
</dbReference>
<feature type="region of interest" description="Disordered" evidence="2">
    <location>
        <begin position="47"/>
        <end position="66"/>
    </location>
</feature>
<dbReference type="Pfam" id="PF25954">
    <property type="entry name" value="Beta-barrel_RND_2"/>
    <property type="match status" value="1"/>
</dbReference>
<dbReference type="PANTHER" id="PTHR30469:SF11">
    <property type="entry name" value="BLL4320 PROTEIN"/>
    <property type="match status" value="1"/>
</dbReference>
<dbReference type="InterPro" id="IPR058792">
    <property type="entry name" value="Beta-barrel_RND_2"/>
</dbReference>
<dbReference type="PANTHER" id="PTHR30469">
    <property type="entry name" value="MULTIDRUG RESISTANCE PROTEIN MDTA"/>
    <property type="match status" value="1"/>
</dbReference>
<dbReference type="EMBL" id="SMSI01000001">
    <property type="protein sequence ID" value="TDH38505.1"/>
    <property type="molecule type" value="Genomic_DNA"/>
</dbReference>
<feature type="region of interest" description="Disordered" evidence="2">
    <location>
        <begin position="370"/>
        <end position="409"/>
    </location>
</feature>
<dbReference type="NCBIfam" id="TIGR01730">
    <property type="entry name" value="RND_mfp"/>
    <property type="match status" value="1"/>
</dbReference>
<evidence type="ECO:0000259" key="3">
    <source>
        <dbReference type="Pfam" id="PF25917"/>
    </source>
</evidence>
<dbReference type="GO" id="GO:0015562">
    <property type="term" value="F:efflux transmembrane transporter activity"/>
    <property type="evidence" value="ECO:0007669"/>
    <property type="project" value="TreeGrafter"/>
</dbReference>
<organism evidence="5 6">
    <name type="scientific">Pseudohoeflea suaedae</name>
    <dbReference type="NCBI Taxonomy" id="877384"/>
    <lineage>
        <taxon>Bacteria</taxon>
        <taxon>Pseudomonadati</taxon>
        <taxon>Pseudomonadota</taxon>
        <taxon>Alphaproteobacteria</taxon>
        <taxon>Hyphomicrobiales</taxon>
        <taxon>Rhizobiaceae</taxon>
        <taxon>Pseudohoeflea</taxon>
    </lineage>
</organism>
<evidence type="ECO:0000256" key="2">
    <source>
        <dbReference type="SAM" id="MobiDB-lite"/>
    </source>
</evidence>
<dbReference type="InterPro" id="IPR058625">
    <property type="entry name" value="MdtA-like_BSH"/>
</dbReference>
<dbReference type="AlphaFoldDB" id="A0A4V3A7E7"/>
<comment type="similarity">
    <text evidence="1">Belongs to the membrane fusion protein (MFP) (TC 8.A.1) family.</text>
</comment>
<accession>A0A4V3A7E7</accession>
<dbReference type="InterPro" id="IPR006143">
    <property type="entry name" value="RND_pump_MFP"/>
</dbReference>
<sequence length="409" mass="43641">MKFWKQLLASIVVLAIALFLWIKFDPNAGTTLAGMGVPVPQSMLAEADGSAGQTGNGRRGFGGRGGAKAMVEPAETGIINDRFSAIGTGAPVRTVSVQPQVSGQIASIEVRSGAVVEAGDVLVKLDSSEEEIALDVANVTLKSAEDKMARTENLLQQRTISSVEADDVRTALENARLSQRQAELNLERRTVTAPIGGVIGILNVNRGDFVTNQTVISTIDDREHILIDFYVPERLVGAIKIGTPVVATSVARPGENFEGEVFALDNRLDEESRTLRVRADIPNVDDRLRAGMSFQIRMSFPGETYPSVDPLAIQWDSNGSYVWRIADGKAERVDVAIIQRNAESVLVDAEIATGDLIVTEGVQNVRAGGDVEIVGPNAPRQDDGSQEGAKSVKNKGTSQPGVKNEAEAG</sequence>
<name>A0A4V3A7E7_9HYPH</name>
<dbReference type="OrthoDB" id="9806939at2"/>
<protein>
    <submittedName>
        <fullName evidence="5">Efflux RND transporter periplasmic adaptor subunit</fullName>
    </submittedName>
</protein>
<dbReference type="Proteomes" id="UP000295131">
    <property type="component" value="Unassembled WGS sequence"/>
</dbReference>
<dbReference type="GO" id="GO:1990281">
    <property type="term" value="C:efflux pump complex"/>
    <property type="evidence" value="ECO:0007669"/>
    <property type="project" value="TreeGrafter"/>
</dbReference>
<gene>
    <name evidence="5" type="ORF">E2A64_05210</name>
</gene>
<dbReference type="SUPFAM" id="SSF111369">
    <property type="entry name" value="HlyD-like secretion proteins"/>
    <property type="match status" value="1"/>
</dbReference>
<dbReference type="Pfam" id="PF25917">
    <property type="entry name" value="BSH_RND"/>
    <property type="match status" value="1"/>
</dbReference>
<dbReference type="Gene3D" id="1.10.287.470">
    <property type="entry name" value="Helix hairpin bin"/>
    <property type="match status" value="1"/>
</dbReference>
<dbReference type="Gene3D" id="2.40.30.170">
    <property type="match status" value="1"/>
</dbReference>
<evidence type="ECO:0000256" key="1">
    <source>
        <dbReference type="ARBA" id="ARBA00009477"/>
    </source>
</evidence>
<evidence type="ECO:0000313" key="5">
    <source>
        <dbReference type="EMBL" id="TDH38505.1"/>
    </source>
</evidence>